<dbReference type="InterPro" id="IPR008868">
    <property type="entry name" value="TniB"/>
</dbReference>
<dbReference type="PANTHER" id="PTHR35894:SF1">
    <property type="entry name" value="PHOSPHORIBULOKINASE _ URIDINE KINASE FAMILY"/>
    <property type="match status" value="1"/>
</dbReference>
<dbReference type="Gene3D" id="3.40.50.300">
    <property type="entry name" value="P-loop containing nucleotide triphosphate hydrolases"/>
    <property type="match status" value="1"/>
</dbReference>
<feature type="compositionally biased region" description="Basic and acidic residues" evidence="1">
    <location>
        <begin position="315"/>
        <end position="326"/>
    </location>
</feature>
<feature type="region of interest" description="Disordered" evidence="1">
    <location>
        <begin position="302"/>
        <end position="326"/>
    </location>
</feature>
<dbReference type="STRING" id="1777138.AWB77_00273"/>
<accession>A0A157Z778</accession>
<dbReference type="RefSeq" id="WP_061132596.1">
    <property type="nucleotide sequence ID" value="NZ_FCNX02000001.1"/>
</dbReference>
<keyword evidence="4" id="KW-1185">Reference proteome</keyword>
<dbReference type="AlphaFoldDB" id="A0A157Z778"/>
<dbReference type="Pfam" id="PF05621">
    <property type="entry name" value="TniB"/>
    <property type="match status" value="1"/>
</dbReference>
<evidence type="ECO:0000256" key="1">
    <source>
        <dbReference type="SAM" id="MobiDB-lite"/>
    </source>
</evidence>
<organism evidence="3 4">
    <name type="scientific">Caballeronia fortuita</name>
    <dbReference type="NCBI Taxonomy" id="1777138"/>
    <lineage>
        <taxon>Bacteria</taxon>
        <taxon>Pseudomonadati</taxon>
        <taxon>Pseudomonadota</taxon>
        <taxon>Betaproteobacteria</taxon>
        <taxon>Burkholderiales</taxon>
        <taxon>Burkholderiaceae</taxon>
        <taxon>Caballeronia</taxon>
    </lineage>
</organism>
<evidence type="ECO:0000259" key="2">
    <source>
        <dbReference type="SMART" id="SM00382"/>
    </source>
</evidence>
<evidence type="ECO:0000313" key="3">
    <source>
        <dbReference type="EMBL" id="SAK40837.1"/>
    </source>
</evidence>
<dbReference type="EMBL" id="FCNX02000001">
    <property type="protein sequence ID" value="SAK40837.1"/>
    <property type="molecule type" value="Genomic_DNA"/>
</dbReference>
<dbReference type="InterPro" id="IPR003593">
    <property type="entry name" value="AAA+_ATPase"/>
</dbReference>
<feature type="domain" description="AAA+ ATPase" evidence="2">
    <location>
        <begin position="46"/>
        <end position="202"/>
    </location>
</feature>
<gene>
    <name evidence="3" type="ORF">AWB77_00273</name>
</gene>
<dbReference type="Proteomes" id="UP000054903">
    <property type="component" value="Unassembled WGS sequence"/>
</dbReference>
<name>A0A157Z778_9BURK</name>
<evidence type="ECO:0000313" key="4">
    <source>
        <dbReference type="Proteomes" id="UP000054903"/>
    </source>
</evidence>
<dbReference type="SMART" id="SM00382">
    <property type="entry name" value="AAA"/>
    <property type="match status" value="1"/>
</dbReference>
<reference evidence="3" key="1">
    <citation type="submission" date="2016-01" db="EMBL/GenBank/DDBJ databases">
        <authorList>
            <person name="Peeters C."/>
        </authorList>
    </citation>
    <scope>NUCLEOTIDE SEQUENCE</scope>
    <source>
        <strain evidence="3">LMG 29320</strain>
    </source>
</reference>
<comment type="caution">
    <text evidence="3">The sequence shown here is derived from an EMBL/GenBank/DDBJ whole genome shotgun (WGS) entry which is preliminary data.</text>
</comment>
<sequence length="326" mass="37097">MSERPFDNDDYARVREVERILIPYRQFATVVDRLKHVLDLSRNGADPRHTFLVGESGTGKTWVARYIRSILPESESDGVRIKPVLVLETPTSPTLKSLAQAMLVALGDPLASLGTAEVKRLRALTLMRQCQVQMLIVDELQHFLDHGSHNSPQSVADWLKNFVEDARIPCLLMGLPRSTAILALNEQLRRRFSARIELLPFSIEHESDELEFRTILNTLDEMLPCQRRSGFAEPETAHRIYMATNGLIGYVRRLTTGAFELMLAANQPSIDRTLLQKAFVRETWGGGLDELNPFHKKFPFRRLDQPGEPFAPTSRRGETRGARRRN</sequence>
<dbReference type="OrthoDB" id="8581376at2"/>
<dbReference type="SUPFAM" id="SSF52540">
    <property type="entry name" value="P-loop containing nucleoside triphosphate hydrolases"/>
    <property type="match status" value="1"/>
</dbReference>
<dbReference type="InterPro" id="IPR027417">
    <property type="entry name" value="P-loop_NTPase"/>
</dbReference>
<proteinExistence type="predicted"/>
<dbReference type="PANTHER" id="PTHR35894">
    <property type="entry name" value="GENERAL SECRETION PATHWAY PROTEIN A-RELATED"/>
    <property type="match status" value="1"/>
</dbReference>
<protein>
    <submittedName>
        <fullName evidence="3">TniB transposition protein</fullName>
    </submittedName>
</protein>
<dbReference type="InterPro" id="IPR052026">
    <property type="entry name" value="ExeA_AAA_ATPase_DNA-bind"/>
</dbReference>